<dbReference type="Gene3D" id="3.40.50.300">
    <property type="entry name" value="P-loop containing nucleotide triphosphate hydrolases"/>
    <property type="match status" value="2"/>
</dbReference>
<sequence length="509" mass="59129">MALITLLKEKFSYDGFRPHQEEIINQLKARMNVFAIMGTGTGKSLIYQLAGYAFKRPVIVVSPLKSLIFDQVQRINQRDIGRAVAIVSDLSAIEKKYIWKNLSNYSYIFLTPELLTNKRIIDRLKIISNPLLVIDEAHCVSGWGREFRPDYLKLGTFRRELGLLQTLAVTATATPYVRDDVIRLIYQKDEQVEVDDYFTVPQNIKPYFLKEQNFQMIGEQLEVLKKEEPCLKEQEKADKSNGIIENRFQKKTSYKTQKIDLLLALVKIVRKPLIIYVAFRKDAEYIATLISENHNRALPYHGGMSAEDRYKTQSQFKNNQVGVIVATSAFGMGIDKNDIRTIIHYYPPTSVESYLQEIGRAGRDGKQAQALIFTDNDYYKWLISRYEHIVTITSTSHSRLDQIEEVPDLLTIIQFYRNEGLADEEIKKIIQNQYDYKLEQLRQMMSLLSGVADLNRTLVDYFKTGCWQVSTNVNNTQKLETLLKDNNDQKPFLENYDWKKRFNLLFQGN</sequence>
<dbReference type="GO" id="GO:0005737">
    <property type="term" value="C:cytoplasm"/>
    <property type="evidence" value="ECO:0007669"/>
    <property type="project" value="TreeGrafter"/>
</dbReference>
<evidence type="ECO:0000256" key="1">
    <source>
        <dbReference type="ARBA" id="ARBA00022741"/>
    </source>
</evidence>
<protein>
    <submittedName>
        <fullName evidence="5">ATP-dependent DNA helicase RecQ</fullName>
    </submittedName>
</protein>
<evidence type="ECO:0000313" key="5">
    <source>
        <dbReference type="EMBL" id="HCS93219.1"/>
    </source>
</evidence>
<dbReference type="InterPro" id="IPR014001">
    <property type="entry name" value="Helicase_ATP-bd"/>
</dbReference>
<dbReference type="PANTHER" id="PTHR13710:SF120">
    <property type="entry name" value="BIFUNCTIONAL 3'-5' EXONUCLEASE_ATP-DEPENDENT HELICASE WRN"/>
    <property type="match status" value="1"/>
</dbReference>
<dbReference type="Proteomes" id="UP000262195">
    <property type="component" value="Unassembled WGS sequence"/>
</dbReference>
<dbReference type="InterPro" id="IPR011545">
    <property type="entry name" value="DEAD/DEAH_box_helicase_dom"/>
</dbReference>
<proteinExistence type="predicted"/>
<dbReference type="GO" id="GO:0005524">
    <property type="term" value="F:ATP binding"/>
    <property type="evidence" value="ECO:0007669"/>
    <property type="project" value="UniProtKB-KW"/>
</dbReference>
<dbReference type="SMART" id="SM00487">
    <property type="entry name" value="DEXDc"/>
    <property type="match status" value="1"/>
</dbReference>
<dbReference type="InterPro" id="IPR027417">
    <property type="entry name" value="P-loop_NTPase"/>
</dbReference>
<dbReference type="SUPFAM" id="SSF52540">
    <property type="entry name" value="P-loop containing nucleoside triphosphate hydrolases"/>
    <property type="match status" value="1"/>
</dbReference>
<keyword evidence="5" id="KW-0347">Helicase</keyword>
<comment type="caution">
    <text evidence="5">The sequence shown here is derived from an EMBL/GenBank/DDBJ whole genome shotgun (WGS) entry which is preliminary data.</text>
</comment>
<organism evidence="5 6">
    <name type="scientific">Bavariicoccus seileri</name>
    <dbReference type="NCBI Taxonomy" id="549685"/>
    <lineage>
        <taxon>Bacteria</taxon>
        <taxon>Bacillati</taxon>
        <taxon>Bacillota</taxon>
        <taxon>Bacilli</taxon>
        <taxon>Lactobacillales</taxon>
        <taxon>Enterococcaceae</taxon>
        <taxon>Bavariicoccus</taxon>
    </lineage>
</organism>
<dbReference type="GO" id="GO:0043138">
    <property type="term" value="F:3'-5' DNA helicase activity"/>
    <property type="evidence" value="ECO:0007669"/>
    <property type="project" value="TreeGrafter"/>
</dbReference>
<reference evidence="5 6" key="1">
    <citation type="journal article" date="2018" name="Nat. Biotechnol.">
        <title>A standardized bacterial taxonomy based on genome phylogeny substantially revises the tree of life.</title>
        <authorList>
            <person name="Parks D.H."/>
            <person name="Chuvochina M."/>
            <person name="Waite D.W."/>
            <person name="Rinke C."/>
            <person name="Skarshewski A."/>
            <person name="Chaumeil P.A."/>
            <person name="Hugenholtz P."/>
        </authorList>
    </citation>
    <scope>NUCLEOTIDE SEQUENCE [LARGE SCALE GENOMIC DNA]</scope>
    <source>
        <strain evidence="5">UBA11306</strain>
    </source>
</reference>
<dbReference type="GO" id="GO:0003676">
    <property type="term" value="F:nucleic acid binding"/>
    <property type="evidence" value="ECO:0007669"/>
    <property type="project" value="InterPro"/>
</dbReference>
<dbReference type="PROSITE" id="PS51192">
    <property type="entry name" value="HELICASE_ATP_BIND_1"/>
    <property type="match status" value="1"/>
</dbReference>
<keyword evidence="2" id="KW-0067">ATP-binding</keyword>
<feature type="domain" description="Helicase ATP-binding" evidence="3">
    <location>
        <begin position="24"/>
        <end position="191"/>
    </location>
</feature>
<dbReference type="PROSITE" id="PS51194">
    <property type="entry name" value="HELICASE_CTER"/>
    <property type="match status" value="1"/>
</dbReference>
<dbReference type="AlphaFoldDB" id="A0A3D4S328"/>
<evidence type="ECO:0000259" key="3">
    <source>
        <dbReference type="PROSITE" id="PS51192"/>
    </source>
</evidence>
<evidence type="ECO:0000256" key="2">
    <source>
        <dbReference type="ARBA" id="ARBA00022840"/>
    </source>
</evidence>
<dbReference type="GO" id="GO:0009378">
    <property type="term" value="F:four-way junction helicase activity"/>
    <property type="evidence" value="ECO:0007669"/>
    <property type="project" value="TreeGrafter"/>
</dbReference>
<name>A0A3D4S328_9ENTE</name>
<keyword evidence="5" id="KW-0378">Hydrolase</keyword>
<accession>A0A3D4S328</accession>
<keyword evidence="1" id="KW-0547">Nucleotide-binding</keyword>
<dbReference type="PANTHER" id="PTHR13710">
    <property type="entry name" value="DNA HELICASE RECQ FAMILY MEMBER"/>
    <property type="match status" value="1"/>
</dbReference>
<gene>
    <name evidence="5" type="ORF">DIW15_00735</name>
</gene>
<dbReference type="STRING" id="1121105.GCA_000421665_00286"/>
<feature type="domain" description="Helicase C-terminal" evidence="4">
    <location>
        <begin position="261"/>
        <end position="411"/>
    </location>
</feature>
<dbReference type="CDD" id="cd17920">
    <property type="entry name" value="DEXHc_RecQ"/>
    <property type="match status" value="1"/>
</dbReference>
<dbReference type="SMART" id="SM00490">
    <property type="entry name" value="HELICc"/>
    <property type="match status" value="1"/>
</dbReference>
<dbReference type="GO" id="GO:0000724">
    <property type="term" value="P:double-strand break repair via homologous recombination"/>
    <property type="evidence" value="ECO:0007669"/>
    <property type="project" value="TreeGrafter"/>
</dbReference>
<dbReference type="Pfam" id="PF00270">
    <property type="entry name" value="DEAD"/>
    <property type="match status" value="1"/>
</dbReference>
<dbReference type="GO" id="GO:0005694">
    <property type="term" value="C:chromosome"/>
    <property type="evidence" value="ECO:0007669"/>
    <property type="project" value="TreeGrafter"/>
</dbReference>
<evidence type="ECO:0000259" key="4">
    <source>
        <dbReference type="PROSITE" id="PS51194"/>
    </source>
</evidence>
<dbReference type="Pfam" id="PF00271">
    <property type="entry name" value="Helicase_C"/>
    <property type="match status" value="1"/>
</dbReference>
<evidence type="ECO:0000313" key="6">
    <source>
        <dbReference type="Proteomes" id="UP000262195"/>
    </source>
</evidence>
<dbReference type="EMBL" id="DQHO01000003">
    <property type="protein sequence ID" value="HCS93219.1"/>
    <property type="molecule type" value="Genomic_DNA"/>
</dbReference>
<dbReference type="InterPro" id="IPR001650">
    <property type="entry name" value="Helicase_C-like"/>
</dbReference>